<comment type="caution">
    <text evidence="1">The sequence shown here is derived from an EMBL/GenBank/DDBJ whole genome shotgun (WGS) entry which is preliminary data.</text>
</comment>
<proteinExistence type="predicted"/>
<gene>
    <name evidence="1" type="ORF">GALL_284970</name>
</gene>
<evidence type="ECO:0000313" key="1">
    <source>
        <dbReference type="EMBL" id="OIQ89610.1"/>
    </source>
</evidence>
<protein>
    <submittedName>
        <fullName evidence="1">Uncharacterized protein</fullName>
    </submittedName>
</protein>
<accession>A0A1J5R2A5</accession>
<sequence length="257" mass="27482">MRRDLLSDLTTYPVTGATMTVATVRPDLRPGDRWRAARGLAADLYVLSGRHAIHHCPAVYVGITADLDGRRPAVSLRRWALQTGLLRADQVALIRLLTRPTRPELELIEKRLVRGANAVGVIGLNTVTGAPAATRQLGERAGAVAAHGDALLADVHRLVLRGARGALTIPATTASETAVRAVLDAGGPVDTPAVVALLQAIAPRHGLTPASSVRRDLTILEHRTAGPPRVRVLHHDRRAFFYPAHLTEHDVLDAIAG</sequence>
<reference evidence="1" key="1">
    <citation type="submission" date="2016-10" db="EMBL/GenBank/DDBJ databases">
        <title>Sequence of Gallionella enrichment culture.</title>
        <authorList>
            <person name="Poehlein A."/>
            <person name="Muehling M."/>
            <person name="Daniel R."/>
        </authorList>
    </citation>
    <scope>NUCLEOTIDE SEQUENCE</scope>
</reference>
<dbReference type="AlphaFoldDB" id="A0A1J5R2A5"/>
<name>A0A1J5R2A5_9ZZZZ</name>
<organism evidence="1">
    <name type="scientific">mine drainage metagenome</name>
    <dbReference type="NCBI Taxonomy" id="410659"/>
    <lineage>
        <taxon>unclassified sequences</taxon>
        <taxon>metagenomes</taxon>
        <taxon>ecological metagenomes</taxon>
    </lineage>
</organism>
<dbReference type="EMBL" id="MLJW01000323">
    <property type="protein sequence ID" value="OIQ89610.1"/>
    <property type="molecule type" value="Genomic_DNA"/>
</dbReference>